<dbReference type="Gene3D" id="3.40.50.1820">
    <property type="entry name" value="alpha/beta hydrolase"/>
    <property type="match status" value="1"/>
</dbReference>
<dbReference type="GO" id="GO:0016787">
    <property type="term" value="F:hydrolase activity"/>
    <property type="evidence" value="ECO:0007669"/>
    <property type="project" value="UniProtKB-KW"/>
</dbReference>
<sequence length="328" mass="37862">MKEGRTDNAIAYYRMSEFFMYDGDPDKRKYYEKATKLFYEYYADFFEGENPKIERYDVPYENVKLPVMHVVPYGESKGTILIHGGNDSYFEEFLFTVLYMQEQGFEVYMFEGPGQGGVMRVQGMHFTHEWEKPVKVILDYFKLSDVTIIGISLGGYLAPRAAAFDKRITKVVAWSIFPCFQDILVSMQPQGTQRAFHILMKLHARPLLNLVFGKKAKKSPIIDWGIKHGCYAYEAKDAYSYAKKLKLYDIAPVADQITQDMLILGASGDHFIDYHLIGKEINMLRNVRSLTFRLFTDKEEAENHCNVGNGKLAIDEILSWITRIGSKE</sequence>
<dbReference type="KEGG" id="bhu:bhn_I0247"/>
<dbReference type="EMBL" id="CP017831">
    <property type="protein sequence ID" value="AOZ95282.1"/>
    <property type="molecule type" value="Genomic_DNA"/>
</dbReference>
<keyword evidence="2" id="KW-1185">Reference proteome</keyword>
<evidence type="ECO:0000313" key="1">
    <source>
        <dbReference type="EMBL" id="AOZ95282.1"/>
    </source>
</evidence>
<dbReference type="AlphaFoldDB" id="A0A1D9NYG4"/>
<dbReference type="SUPFAM" id="SSF53474">
    <property type="entry name" value="alpha/beta-Hydrolases"/>
    <property type="match status" value="1"/>
</dbReference>
<proteinExistence type="predicted"/>
<accession>A0A1D9NYG4</accession>
<protein>
    <submittedName>
        <fullName evidence="1">Alpha/beta hydrolase family protein</fullName>
    </submittedName>
</protein>
<name>A0A1D9NYG4_9FIRM</name>
<keyword evidence="1" id="KW-0378">Hydrolase</keyword>
<dbReference type="Proteomes" id="UP000179284">
    <property type="component" value="Chromosome I"/>
</dbReference>
<gene>
    <name evidence="1" type="ORF">bhn_I0247</name>
</gene>
<reference evidence="2" key="1">
    <citation type="submission" date="2016-10" db="EMBL/GenBank/DDBJ databases">
        <title>The complete genome sequence of the rumen bacterium Butyrivibrio hungatei MB2003.</title>
        <authorList>
            <person name="Palevich N."/>
            <person name="Kelly W.J."/>
            <person name="Leahy S.C."/>
            <person name="Altermann E."/>
            <person name="Rakonjac J."/>
            <person name="Attwood G.T."/>
        </authorList>
    </citation>
    <scope>NUCLEOTIDE SEQUENCE [LARGE SCALE GENOMIC DNA]</scope>
    <source>
        <strain evidence="2">MB2003</strain>
    </source>
</reference>
<evidence type="ECO:0000313" key="2">
    <source>
        <dbReference type="Proteomes" id="UP000179284"/>
    </source>
</evidence>
<dbReference type="InterPro" id="IPR029058">
    <property type="entry name" value="AB_hydrolase_fold"/>
</dbReference>
<organism evidence="1 2">
    <name type="scientific">Butyrivibrio hungatei</name>
    <dbReference type="NCBI Taxonomy" id="185008"/>
    <lineage>
        <taxon>Bacteria</taxon>
        <taxon>Bacillati</taxon>
        <taxon>Bacillota</taxon>
        <taxon>Clostridia</taxon>
        <taxon>Lachnospirales</taxon>
        <taxon>Lachnospiraceae</taxon>
        <taxon>Butyrivibrio</taxon>
    </lineage>
</organism>